<organism evidence="11 12">
    <name type="scientific">Strigamia maritima</name>
    <name type="common">European centipede</name>
    <name type="synonym">Geophilus maritimus</name>
    <dbReference type="NCBI Taxonomy" id="126957"/>
    <lineage>
        <taxon>Eukaryota</taxon>
        <taxon>Metazoa</taxon>
        <taxon>Ecdysozoa</taxon>
        <taxon>Arthropoda</taxon>
        <taxon>Myriapoda</taxon>
        <taxon>Chilopoda</taxon>
        <taxon>Pleurostigmophora</taxon>
        <taxon>Geophilomorpha</taxon>
        <taxon>Linotaeniidae</taxon>
        <taxon>Strigamia</taxon>
    </lineage>
</organism>
<keyword evidence="4 9" id="KW-0645">Protease</keyword>
<dbReference type="PhylomeDB" id="T1IK18"/>
<dbReference type="FunFam" id="3.40.390.10:FF:000006">
    <property type="entry name" value="Thimet oligopeptidase 1"/>
    <property type="match status" value="1"/>
</dbReference>
<protein>
    <recommendedName>
        <fullName evidence="10">Peptidase M3A/M3B catalytic domain-containing protein</fullName>
    </recommendedName>
</protein>
<evidence type="ECO:0000256" key="9">
    <source>
        <dbReference type="RuleBase" id="RU003435"/>
    </source>
</evidence>
<dbReference type="EnsemblMetazoa" id="SMAR001252-RA">
    <property type="protein sequence ID" value="SMAR001252-PA"/>
    <property type="gene ID" value="SMAR001252"/>
</dbReference>
<dbReference type="InterPro" id="IPR024077">
    <property type="entry name" value="Neurolysin/TOP_dom2"/>
</dbReference>
<dbReference type="PANTHER" id="PTHR11804">
    <property type="entry name" value="PROTEASE M3 THIMET OLIGOPEPTIDASE-RELATED"/>
    <property type="match status" value="1"/>
</dbReference>
<evidence type="ECO:0000256" key="3">
    <source>
        <dbReference type="ARBA" id="ARBA00022490"/>
    </source>
</evidence>
<dbReference type="GO" id="GO:0006508">
    <property type="term" value="P:proteolysis"/>
    <property type="evidence" value="ECO:0007669"/>
    <property type="project" value="UniProtKB-KW"/>
</dbReference>
<comment type="subcellular location">
    <subcellularLocation>
        <location evidence="1">Cytoplasm</location>
    </subcellularLocation>
</comment>
<keyword evidence="8 9" id="KW-0482">Metalloprotease</keyword>
<dbReference type="Gene3D" id="1.10.1370.10">
    <property type="entry name" value="Neurolysin, domain 3"/>
    <property type="match status" value="1"/>
</dbReference>
<dbReference type="Proteomes" id="UP000014500">
    <property type="component" value="Unassembled WGS sequence"/>
</dbReference>
<dbReference type="GO" id="GO:0006518">
    <property type="term" value="P:peptide metabolic process"/>
    <property type="evidence" value="ECO:0007669"/>
    <property type="project" value="TreeGrafter"/>
</dbReference>
<evidence type="ECO:0000313" key="12">
    <source>
        <dbReference type="Proteomes" id="UP000014500"/>
    </source>
</evidence>
<evidence type="ECO:0000256" key="5">
    <source>
        <dbReference type="ARBA" id="ARBA00022723"/>
    </source>
</evidence>
<reference evidence="12" key="1">
    <citation type="submission" date="2011-05" db="EMBL/GenBank/DDBJ databases">
        <authorList>
            <person name="Richards S.R."/>
            <person name="Qu J."/>
            <person name="Jiang H."/>
            <person name="Jhangiani S.N."/>
            <person name="Agravi P."/>
            <person name="Goodspeed R."/>
            <person name="Gross S."/>
            <person name="Mandapat C."/>
            <person name="Jackson L."/>
            <person name="Mathew T."/>
            <person name="Pu L."/>
            <person name="Thornton R."/>
            <person name="Saada N."/>
            <person name="Wilczek-Boney K.B."/>
            <person name="Lee S."/>
            <person name="Kovar C."/>
            <person name="Wu Y."/>
            <person name="Scherer S.E."/>
            <person name="Worley K.C."/>
            <person name="Muzny D.M."/>
            <person name="Gibbs R."/>
        </authorList>
    </citation>
    <scope>NUCLEOTIDE SEQUENCE</scope>
    <source>
        <strain evidence="12">Brora</strain>
    </source>
</reference>
<dbReference type="InterPro" id="IPR001567">
    <property type="entry name" value="Pept_M3A_M3B_dom"/>
</dbReference>
<keyword evidence="5 9" id="KW-0479">Metal-binding</keyword>
<dbReference type="CDD" id="cd06455">
    <property type="entry name" value="M3A_TOP"/>
    <property type="match status" value="1"/>
</dbReference>
<evidence type="ECO:0000256" key="7">
    <source>
        <dbReference type="ARBA" id="ARBA00022833"/>
    </source>
</evidence>
<dbReference type="EMBL" id="JH430389">
    <property type="status" value="NOT_ANNOTATED_CDS"/>
    <property type="molecule type" value="Genomic_DNA"/>
</dbReference>
<feature type="domain" description="Peptidase M3A/M3B catalytic" evidence="10">
    <location>
        <begin position="252"/>
        <end position="704"/>
    </location>
</feature>
<keyword evidence="3" id="KW-0963">Cytoplasm</keyword>
<dbReference type="Gene3D" id="1.20.1050.40">
    <property type="entry name" value="Endopeptidase. Chain P, domain 1"/>
    <property type="match status" value="1"/>
</dbReference>
<dbReference type="InterPro" id="IPR024079">
    <property type="entry name" value="MetalloPept_cat_dom_sf"/>
</dbReference>
<dbReference type="STRING" id="126957.T1IK18"/>
<evidence type="ECO:0000256" key="8">
    <source>
        <dbReference type="ARBA" id="ARBA00023049"/>
    </source>
</evidence>
<comment type="similarity">
    <text evidence="2 9">Belongs to the peptidase M3 family.</text>
</comment>
<dbReference type="GO" id="GO:0004222">
    <property type="term" value="F:metalloendopeptidase activity"/>
    <property type="evidence" value="ECO:0007669"/>
    <property type="project" value="InterPro"/>
</dbReference>
<dbReference type="HOGENOM" id="CLU_001805_2_0_1"/>
<dbReference type="FunFam" id="1.20.1050.40:FF:000001">
    <property type="entry name" value="Thimet oligopeptidase 1"/>
    <property type="match status" value="1"/>
</dbReference>
<dbReference type="GO" id="GO:0005758">
    <property type="term" value="C:mitochondrial intermembrane space"/>
    <property type="evidence" value="ECO:0007669"/>
    <property type="project" value="TreeGrafter"/>
</dbReference>
<keyword evidence="12" id="KW-1185">Reference proteome</keyword>
<dbReference type="OMA" id="KNFQSAM"/>
<evidence type="ECO:0000256" key="2">
    <source>
        <dbReference type="ARBA" id="ARBA00006040"/>
    </source>
</evidence>
<sequence>MTLLKFSQLVIRISFKSIQFYHRQRTLTTGQKLLKMSKISGIKCCWNFDALTEAEISNKTDELIEKCRLSYNQVADLKFEDVAYDNVIKKLADIECDFLTYSSPLEFPKQVSTIKEIRNASTAAAQKLQDFDVEMSMRKDIYDKVEYFQEKNKFKMHTLDPEAKRYVERLIKLGRRNGLHLPYETQVQVKAIKKKMSELCISFQQNMNEENTVLEYTEKQLQGLPDDFIQSLEKLENGKRKVTLKYPHSLPIMRKCQNSYTRNELDQALNSQCIQENGPILEELVALRQKQADLLGYQNHSMFITEMRMAKSAENVSNFLNDLKDRLQPLWSKEREQMLKLKEEECKALGVRFDGKLNHWDLRYYVSMIEEKLFAVDQNKLKEYFPLGVVTGGLLKIYQELLGVRFEEVKDGDIWHSDVQLFRAIDVETKELLGYFYLDLFPREGKYGHAAAFKLQSGCIGPDNQKQLPVIAMLTNFTRPTEDKPALLDHKEVETYFHEFGHVMHHICARAKFIIFSGTKVERDFVEAPSQMLENWVWELEPLKRMSAHYKTKEPIPEEMIQKLVASQKANAGIFNLRQIVLAEFDQMIHTRGEANTQQIFNQVFEKIIGIPTIERTNMSASFTHLAGGYDAQYYGYLASCWSEVFSADMFLTRFKKEGIMNPSVGKDYRKCILEPGGSLDADIMLEKFLGRKPNQNAFLKSKGIDLV</sequence>
<dbReference type="InterPro" id="IPR024080">
    <property type="entry name" value="Neurolysin/TOP_N"/>
</dbReference>
<name>T1IK18_STRMM</name>
<reference evidence="11" key="2">
    <citation type="submission" date="2015-02" db="UniProtKB">
        <authorList>
            <consortium name="EnsemblMetazoa"/>
        </authorList>
    </citation>
    <scope>IDENTIFICATION</scope>
</reference>
<comment type="cofactor">
    <cofactor evidence="9">
        <name>Zn(2+)</name>
        <dbReference type="ChEBI" id="CHEBI:29105"/>
    </cofactor>
    <text evidence="9">Binds 1 zinc ion.</text>
</comment>
<dbReference type="SUPFAM" id="SSF55486">
    <property type="entry name" value="Metalloproteases ('zincins'), catalytic domain"/>
    <property type="match status" value="1"/>
</dbReference>
<evidence type="ECO:0000259" key="10">
    <source>
        <dbReference type="Pfam" id="PF01432"/>
    </source>
</evidence>
<accession>T1IK18</accession>
<dbReference type="InterPro" id="IPR045090">
    <property type="entry name" value="Pept_M3A_M3B"/>
</dbReference>
<dbReference type="GO" id="GO:0046872">
    <property type="term" value="F:metal ion binding"/>
    <property type="evidence" value="ECO:0007669"/>
    <property type="project" value="UniProtKB-UniRule"/>
</dbReference>
<dbReference type="eggNOG" id="KOG2089">
    <property type="taxonomic scope" value="Eukaryota"/>
</dbReference>
<proteinExistence type="inferred from homology"/>
<evidence type="ECO:0000256" key="1">
    <source>
        <dbReference type="ARBA" id="ARBA00004496"/>
    </source>
</evidence>
<evidence type="ECO:0000256" key="4">
    <source>
        <dbReference type="ARBA" id="ARBA00022670"/>
    </source>
</evidence>
<dbReference type="PANTHER" id="PTHR11804:SF84">
    <property type="entry name" value="SACCHAROLYSIN"/>
    <property type="match status" value="1"/>
</dbReference>
<keyword evidence="7 9" id="KW-0862">Zinc</keyword>
<keyword evidence="6 9" id="KW-0378">Hydrolase</keyword>
<evidence type="ECO:0000313" key="11">
    <source>
        <dbReference type="EnsemblMetazoa" id="SMAR001252-PA"/>
    </source>
</evidence>
<evidence type="ECO:0000256" key="6">
    <source>
        <dbReference type="ARBA" id="ARBA00022801"/>
    </source>
</evidence>
<dbReference type="AlphaFoldDB" id="T1IK18"/>
<dbReference type="Gene3D" id="3.40.390.10">
    <property type="entry name" value="Collagenase (Catalytic Domain)"/>
    <property type="match status" value="1"/>
</dbReference>
<dbReference type="Pfam" id="PF01432">
    <property type="entry name" value="Peptidase_M3"/>
    <property type="match status" value="1"/>
</dbReference>